<accession>A0A0G0TU12</accession>
<dbReference type="GO" id="GO:0005886">
    <property type="term" value="C:plasma membrane"/>
    <property type="evidence" value="ECO:0007669"/>
    <property type="project" value="UniProtKB-SubCell"/>
</dbReference>
<protein>
    <recommendedName>
        <fullName evidence="7">Cardiolipin synthase N-terminal domain-containing protein</fullName>
    </recommendedName>
</protein>
<evidence type="ECO:0000259" key="7">
    <source>
        <dbReference type="Pfam" id="PF13396"/>
    </source>
</evidence>
<dbReference type="Pfam" id="PF13396">
    <property type="entry name" value="PLDc_N"/>
    <property type="match status" value="1"/>
</dbReference>
<dbReference type="InterPro" id="IPR027379">
    <property type="entry name" value="CLS_N"/>
</dbReference>
<evidence type="ECO:0000256" key="6">
    <source>
        <dbReference type="SAM" id="Phobius"/>
    </source>
</evidence>
<organism evidence="8 9">
    <name type="scientific">Candidatus Curtissbacteria bacterium GW2011_GWA1_40_9</name>
    <dbReference type="NCBI Taxonomy" id="1618408"/>
    <lineage>
        <taxon>Bacteria</taxon>
        <taxon>Candidatus Curtissiibacteriota</taxon>
    </lineage>
</organism>
<evidence type="ECO:0000256" key="2">
    <source>
        <dbReference type="ARBA" id="ARBA00022475"/>
    </source>
</evidence>
<evidence type="ECO:0000256" key="3">
    <source>
        <dbReference type="ARBA" id="ARBA00022692"/>
    </source>
</evidence>
<reference evidence="8 9" key="1">
    <citation type="journal article" date="2015" name="Nature">
        <title>rRNA introns, odd ribosomes, and small enigmatic genomes across a large radiation of phyla.</title>
        <authorList>
            <person name="Brown C.T."/>
            <person name="Hug L.A."/>
            <person name="Thomas B.C."/>
            <person name="Sharon I."/>
            <person name="Castelle C.J."/>
            <person name="Singh A."/>
            <person name="Wilkins M.J."/>
            <person name="Williams K.H."/>
            <person name="Banfield J.F."/>
        </authorList>
    </citation>
    <scope>NUCLEOTIDE SEQUENCE [LARGE SCALE GENOMIC DNA]</scope>
</reference>
<proteinExistence type="predicted"/>
<keyword evidence="4 6" id="KW-1133">Transmembrane helix</keyword>
<keyword evidence="2" id="KW-1003">Cell membrane</keyword>
<keyword evidence="3 6" id="KW-0812">Transmembrane</keyword>
<dbReference type="Proteomes" id="UP000034292">
    <property type="component" value="Unassembled WGS sequence"/>
</dbReference>
<evidence type="ECO:0000256" key="5">
    <source>
        <dbReference type="ARBA" id="ARBA00023136"/>
    </source>
</evidence>
<feature type="domain" description="Cardiolipin synthase N-terminal" evidence="7">
    <location>
        <begin position="37"/>
        <end position="80"/>
    </location>
</feature>
<dbReference type="AlphaFoldDB" id="A0A0G0TU12"/>
<keyword evidence="5 6" id="KW-0472">Membrane</keyword>
<feature type="transmembrane region" description="Helical" evidence="6">
    <location>
        <begin position="20"/>
        <end position="47"/>
    </location>
</feature>
<evidence type="ECO:0000313" key="9">
    <source>
        <dbReference type="Proteomes" id="UP000034292"/>
    </source>
</evidence>
<feature type="transmembrane region" description="Helical" evidence="6">
    <location>
        <begin position="59"/>
        <end position="79"/>
    </location>
</feature>
<comment type="subcellular location">
    <subcellularLocation>
        <location evidence="1">Cell membrane</location>
        <topology evidence="1">Multi-pass membrane protein</topology>
    </subcellularLocation>
</comment>
<evidence type="ECO:0000256" key="4">
    <source>
        <dbReference type="ARBA" id="ARBA00022989"/>
    </source>
</evidence>
<sequence length="84" mass="9213">MLDTLAATTGVQVDKGGLAAVGIITLVIVTIVLVSFILWIYALLNILTNKDFKDPSQRILWFVVVFFLHAVGAIIYLLLGKPRT</sequence>
<evidence type="ECO:0000256" key="1">
    <source>
        <dbReference type="ARBA" id="ARBA00004651"/>
    </source>
</evidence>
<gene>
    <name evidence="8" type="ORF">UU23_C0001G0080</name>
</gene>
<name>A0A0G0TU12_9BACT</name>
<dbReference type="EMBL" id="LBZV01000001">
    <property type="protein sequence ID" value="KKR78316.1"/>
    <property type="molecule type" value="Genomic_DNA"/>
</dbReference>
<comment type="caution">
    <text evidence="8">The sequence shown here is derived from an EMBL/GenBank/DDBJ whole genome shotgun (WGS) entry which is preliminary data.</text>
</comment>
<evidence type="ECO:0000313" key="8">
    <source>
        <dbReference type="EMBL" id="KKR78316.1"/>
    </source>
</evidence>